<protein>
    <submittedName>
        <fullName evidence="1">Uncharacterized protein</fullName>
    </submittedName>
</protein>
<gene>
    <name evidence="1" type="ORF">CEUTPL_LOCUS260</name>
</gene>
<proteinExistence type="predicted"/>
<name>A0A9N9M8I1_9CUCU</name>
<keyword evidence="2" id="KW-1185">Reference proteome</keyword>
<sequence>MRILLDDTDVFVLLVHFYRKLNLKCAMWMESVDKAKLSDIPATVYNLGTQLNSLLAVHCLTGCDSTSQFFGIGKYKAVQALRSGIEIEHLGLVETSMRQCIAECTSIIACCYGYKKEVHNMSDVRYKVWLSKKIPPKIKKLPPSTEAFELHIKRCHCNLAFGTQQHLRSLHL</sequence>
<accession>A0A9N9M8I1</accession>
<dbReference type="EMBL" id="OU892277">
    <property type="protein sequence ID" value="CAG9759512.1"/>
    <property type="molecule type" value="Genomic_DNA"/>
</dbReference>
<dbReference type="Proteomes" id="UP001152799">
    <property type="component" value="Chromosome 1"/>
</dbReference>
<evidence type="ECO:0000313" key="1">
    <source>
        <dbReference type="EMBL" id="CAG9759512.1"/>
    </source>
</evidence>
<dbReference type="AlphaFoldDB" id="A0A9N9M8I1"/>
<dbReference type="OrthoDB" id="9998845at2759"/>
<reference evidence="1" key="1">
    <citation type="submission" date="2022-01" db="EMBL/GenBank/DDBJ databases">
        <authorList>
            <person name="King R."/>
        </authorList>
    </citation>
    <scope>NUCLEOTIDE SEQUENCE</scope>
</reference>
<evidence type="ECO:0000313" key="2">
    <source>
        <dbReference type="Proteomes" id="UP001152799"/>
    </source>
</evidence>
<organism evidence="1 2">
    <name type="scientific">Ceutorhynchus assimilis</name>
    <name type="common">cabbage seed weevil</name>
    <dbReference type="NCBI Taxonomy" id="467358"/>
    <lineage>
        <taxon>Eukaryota</taxon>
        <taxon>Metazoa</taxon>
        <taxon>Ecdysozoa</taxon>
        <taxon>Arthropoda</taxon>
        <taxon>Hexapoda</taxon>
        <taxon>Insecta</taxon>
        <taxon>Pterygota</taxon>
        <taxon>Neoptera</taxon>
        <taxon>Endopterygota</taxon>
        <taxon>Coleoptera</taxon>
        <taxon>Polyphaga</taxon>
        <taxon>Cucujiformia</taxon>
        <taxon>Curculionidae</taxon>
        <taxon>Ceutorhynchinae</taxon>
        <taxon>Ceutorhynchus</taxon>
    </lineage>
</organism>